<sequence length="480" mass="55036">MESGKKCRWILGIITIGLSIMTGCGGGKLEQTEEKMEDIEVETLTNDTMKEPQNTVEDNPWQIEGYELLWQDEFEGNMLDTSIWNYELREPGWTNNELQEYTASEENVFVRDGKLVLKAIKTIDENGNDYYTSGKITTQNKKDFMYGKVSVSAKAPEGQGLWPAIWMMPTDESYYGQWPKCGEIDIMEVLGNEVNTAYGTIHYGEPHAEQQGKWVLTEGTFADDFHEYSVEWEPGEMRFYIDGNLYHTVNDWFSAVAGEDDKPYPAPFNQTFFVQLNLAVGGNWPGNPDETTNFEKAEFEVDYVRVYQKSEYDMNVTKPQQELRQPTEDGNYIYNGDFAESEDLSDDMNWHFLLAQNGEGSAEIKDGQLVITSLQEGDVDYSVQLVQAKLPMIKGNKYRISFDAYASQDRDIVICVSAPTAGWIRYFPDTTVTLSTEWQTYDFEFEMEEKDDPNGRLEFNLGHRGSTADVYLKNVRVEQM</sequence>
<dbReference type="InterPro" id="IPR003305">
    <property type="entry name" value="CenC_carb-bd"/>
</dbReference>
<reference evidence="4" key="1">
    <citation type="journal article" date="2005" name="Appl. Environ. Microbiol.">
        <title>Construction, analysis, and beta-glucanase screening of a bacterial artificial chromosome library from the large-bowel microbiota of mice.</title>
        <authorList>
            <person name="Walter J."/>
            <person name="Mangold M."/>
            <person name="Tannock G.W."/>
        </authorList>
    </citation>
    <scope>NUCLEOTIDE SEQUENCE</scope>
</reference>
<organism evidence="4">
    <name type="scientific">uncultured murine large bowel bacterium BAC 14</name>
    <dbReference type="NCBI Taxonomy" id="314099"/>
    <lineage>
        <taxon>Bacteria</taxon>
        <taxon>environmental samples</taxon>
    </lineage>
</organism>
<dbReference type="CAZy" id="GH16">
    <property type="family name" value="Glycoside Hydrolase Family 16"/>
</dbReference>
<comment type="similarity">
    <text evidence="1">Belongs to the glycosyl hydrolase 16 family.</text>
</comment>
<proteinExistence type="inferred from homology"/>
<dbReference type="GO" id="GO:0004553">
    <property type="term" value="F:hydrolase activity, hydrolyzing O-glycosyl compounds"/>
    <property type="evidence" value="ECO:0007669"/>
    <property type="project" value="InterPro"/>
</dbReference>
<protein>
    <submittedName>
        <fullName evidence="4">1,3(4)-beta-glucanase</fullName>
    </submittedName>
</protein>
<evidence type="ECO:0000256" key="2">
    <source>
        <dbReference type="ARBA" id="ARBA00022801"/>
    </source>
</evidence>
<dbReference type="SUPFAM" id="SSF49785">
    <property type="entry name" value="Galactose-binding domain-like"/>
    <property type="match status" value="1"/>
</dbReference>
<dbReference type="SUPFAM" id="SSF49899">
    <property type="entry name" value="Concanavalin A-like lectins/glucanases"/>
    <property type="match status" value="1"/>
</dbReference>
<feature type="domain" description="GH16" evidence="3">
    <location>
        <begin position="59"/>
        <end position="312"/>
    </location>
</feature>
<dbReference type="Gene3D" id="2.60.120.200">
    <property type="match status" value="1"/>
</dbReference>
<dbReference type="PANTHER" id="PTHR10963:SF55">
    <property type="entry name" value="GLYCOSIDE HYDROLASE FAMILY 16 PROTEIN"/>
    <property type="match status" value="1"/>
</dbReference>
<dbReference type="PROSITE" id="PS51762">
    <property type="entry name" value="GH16_2"/>
    <property type="match status" value="1"/>
</dbReference>
<dbReference type="EMBL" id="AY766184">
    <property type="protein sequence ID" value="AAX16367.1"/>
    <property type="molecule type" value="Genomic_DNA"/>
</dbReference>
<evidence type="ECO:0000256" key="1">
    <source>
        <dbReference type="ARBA" id="ARBA00006865"/>
    </source>
</evidence>
<dbReference type="InterPro" id="IPR000757">
    <property type="entry name" value="Beta-glucanase-like"/>
</dbReference>
<dbReference type="Pfam" id="PF00722">
    <property type="entry name" value="Glyco_hydro_16"/>
    <property type="match status" value="1"/>
</dbReference>
<dbReference type="GO" id="GO:0005975">
    <property type="term" value="P:carbohydrate metabolic process"/>
    <property type="evidence" value="ECO:0007669"/>
    <property type="project" value="InterPro"/>
</dbReference>
<evidence type="ECO:0000259" key="3">
    <source>
        <dbReference type="PROSITE" id="PS51762"/>
    </source>
</evidence>
<dbReference type="InterPro" id="IPR013320">
    <property type="entry name" value="ConA-like_dom_sf"/>
</dbReference>
<dbReference type="Pfam" id="PF02018">
    <property type="entry name" value="CBM_4_9"/>
    <property type="match status" value="1"/>
</dbReference>
<accession>Q58WV9</accession>
<dbReference type="CAZy" id="CBM4">
    <property type="family name" value="Carbohydrate-Binding Module Family 4"/>
</dbReference>
<keyword evidence="2" id="KW-0378">Hydrolase</keyword>
<dbReference type="PANTHER" id="PTHR10963">
    <property type="entry name" value="GLYCOSYL HYDROLASE-RELATED"/>
    <property type="match status" value="1"/>
</dbReference>
<dbReference type="CDD" id="cd08023">
    <property type="entry name" value="GH16_laminarinase_like"/>
    <property type="match status" value="1"/>
</dbReference>
<dbReference type="PROSITE" id="PS51257">
    <property type="entry name" value="PROKAR_LIPOPROTEIN"/>
    <property type="match status" value="1"/>
</dbReference>
<name>Q58WV9_9BACT</name>
<dbReference type="InterPro" id="IPR008979">
    <property type="entry name" value="Galactose-bd-like_sf"/>
</dbReference>
<dbReference type="InterPro" id="IPR050546">
    <property type="entry name" value="Glycosyl_Hydrlase_16"/>
</dbReference>
<dbReference type="Gene3D" id="2.60.120.260">
    <property type="entry name" value="Galactose-binding domain-like"/>
    <property type="match status" value="1"/>
</dbReference>
<evidence type="ECO:0000313" key="4">
    <source>
        <dbReference type="EMBL" id="AAX16367.1"/>
    </source>
</evidence>
<dbReference type="AlphaFoldDB" id="Q58WV9"/>
<gene>
    <name evidence="4" type="primary">bgl14A2</name>
</gene>